<feature type="domain" description="tRNA synthetases class I catalytic" evidence="11">
    <location>
        <begin position="38"/>
        <end position="340"/>
    </location>
</feature>
<dbReference type="GO" id="GO:0004817">
    <property type="term" value="F:cysteine-tRNA ligase activity"/>
    <property type="evidence" value="ECO:0007669"/>
    <property type="project" value="TreeGrafter"/>
</dbReference>
<dbReference type="PANTHER" id="PTHR10890:SF3">
    <property type="entry name" value="CYSTEINE--TRNA LIGASE, CYTOPLASMIC"/>
    <property type="match status" value="1"/>
</dbReference>
<evidence type="ECO:0000256" key="8">
    <source>
        <dbReference type="ARBA" id="ARBA00022840"/>
    </source>
</evidence>
<dbReference type="Proteomes" id="UP000199077">
    <property type="component" value="Chromosome I"/>
</dbReference>
<evidence type="ECO:0000256" key="6">
    <source>
        <dbReference type="ARBA" id="ARBA00022741"/>
    </source>
</evidence>
<dbReference type="Gene3D" id="1.20.120.640">
    <property type="entry name" value="Anticodon-binding domain of a subclass of class I aminoacyl-tRNA synthetases"/>
    <property type="match status" value="1"/>
</dbReference>
<evidence type="ECO:0000256" key="1">
    <source>
        <dbReference type="ARBA" id="ARBA00003679"/>
    </source>
</evidence>
<dbReference type="InterPro" id="IPR032678">
    <property type="entry name" value="tRNA-synt_1_cat_dom"/>
</dbReference>
<keyword evidence="7 10" id="KW-0862">Zinc</keyword>
<name>A0A1H0NWR0_9MICO</name>
<accession>A0A1H0NWR0</accession>
<dbReference type="EMBL" id="LT629711">
    <property type="protein sequence ID" value="SDO96976.1"/>
    <property type="molecule type" value="Genomic_DNA"/>
</dbReference>
<gene>
    <name evidence="10" type="primary">mshC</name>
    <name evidence="12" type="ORF">SAMN04489867_1061</name>
</gene>
<feature type="binding site" evidence="10">
    <location>
        <position position="230"/>
    </location>
    <ligand>
        <name>L-cysteinyl-5'-AMP</name>
        <dbReference type="ChEBI" id="CHEBI:144924"/>
    </ligand>
</feature>
<dbReference type="NCBIfam" id="TIGR03447">
    <property type="entry name" value="mycothiol_MshC"/>
    <property type="match status" value="1"/>
</dbReference>
<comment type="subunit">
    <text evidence="3 10">Monomer.</text>
</comment>
<dbReference type="EC" id="6.3.1.13" evidence="10"/>
<dbReference type="GO" id="GO:0008270">
    <property type="term" value="F:zinc ion binding"/>
    <property type="evidence" value="ECO:0007669"/>
    <property type="project" value="UniProtKB-UniRule"/>
</dbReference>
<evidence type="ECO:0000256" key="7">
    <source>
        <dbReference type="ARBA" id="ARBA00022833"/>
    </source>
</evidence>
<proteinExistence type="inferred from homology"/>
<feature type="binding site" evidence="10">
    <location>
        <begin position="43"/>
        <end position="46"/>
    </location>
    <ligand>
        <name>L-cysteinyl-5'-AMP</name>
        <dbReference type="ChEBI" id="CHEBI:144924"/>
    </ligand>
</feature>
<dbReference type="PANTHER" id="PTHR10890">
    <property type="entry name" value="CYSTEINYL-TRNA SYNTHETASE"/>
    <property type="match status" value="1"/>
</dbReference>
<evidence type="ECO:0000259" key="11">
    <source>
        <dbReference type="Pfam" id="PF01406"/>
    </source>
</evidence>
<dbReference type="GO" id="GO:0010125">
    <property type="term" value="P:mycothiol biosynthetic process"/>
    <property type="evidence" value="ECO:0007669"/>
    <property type="project" value="UniProtKB-UniRule"/>
</dbReference>
<feature type="binding site" evidence="10">
    <location>
        <position position="58"/>
    </location>
    <ligand>
        <name>L-cysteinyl-5'-AMP</name>
        <dbReference type="ChEBI" id="CHEBI:144924"/>
    </ligand>
</feature>
<dbReference type="GO" id="GO:0006423">
    <property type="term" value="P:cysteinyl-tRNA aminoacylation"/>
    <property type="evidence" value="ECO:0007669"/>
    <property type="project" value="TreeGrafter"/>
</dbReference>
<evidence type="ECO:0000313" key="13">
    <source>
        <dbReference type="Proteomes" id="UP000199077"/>
    </source>
</evidence>
<dbReference type="OrthoDB" id="9815130at2"/>
<dbReference type="AlphaFoldDB" id="A0A1H0NWR0"/>
<dbReference type="STRING" id="443156.SAMN04489867_1061"/>
<dbReference type="InterPro" id="IPR017812">
    <property type="entry name" value="Mycothiol_ligase_MshC"/>
</dbReference>
<dbReference type="PRINTS" id="PR00983">
    <property type="entry name" value="TRNASYNTHCYS"/>
</dbReference>
<evidence type="ECO:0000256" key="9">
    <source>
        <dbReference type="ARBA" id="ARBA00048350"/>
    </source>
</evidence>
<feature type="binding site" evidence="10">
    <location>
        <position position="286"/>
    </location>
    <ligand>
        <name>L-cysteinyl-5'-AMP</name>
        <dbReference type="ChEBI" id="CHEBI:144924"/>
    </ligand>
</feature>
<keyword evidence="4 10" id="KW-0436">Ligase</keyword>
<comment type="cofactor">
    <cofactor evidence="10">
        <name>Zn(2+)</name>
        <dbReference type="ChEBI" id="CHEBI:29105"/>
    </cofactor>
    <text evidence="10">Binds 1 zinc ion per subunit.</text>
</comment>
<evidence type="ECO:0000256" key="3">
    <source>
        <dbReference type="ARBA" id="ARBA00011245"/>
    </source>
</evidence>
<evidence type="ECO:0000256" key="4">
    <source>
        <dbReference type="ARBA" id="ARBA00022598"/>
    </source>
</evidence>
<comment type="catalytic activity">
    <reaction evidence="9 10">
        <text>1D-myo-inositol 2-amino-2-deoxy-alpha-D-glucopyranoside + L-cysteine + ATP = 1D-myo-inositol 2-(L-cysteinylamino)-2-deoxy-alpha-D-glucopyranoside + AMP + diphosphate + H(+)</text>
        <dbReference type="Rhea" id="RHEA:26176"/>
        <dbReference type="ChEBI" id="CHEBI:15378"/>
        <dbReference type="ChEBI" id="CHEBI:30616"/>
        <dbReference type="ChEBI" id="CHEBI:33019"/>
        <dbReference type="ChEBI" id="CHEBI:35235"/>
        <dbReference type="ChEBI" id="CHEBI:58886"/>
        <dbReference type="ChEBI" id="CHEBI:58887"/>
        <dbReference type="ChEBI" id="CHEBI:456215"/>
        <dbReference type="EC" id="6.3.1.13"/>
    </reaction>
</comment>
<protein>
    <recommendedName>
        <fullName evidence="10">L-cysteine:1D-myo-inositol 2-amino-2-deoxy-alpha-D-glucopyranoside ligase</fullName>
        <shortName evidence="10">L-Cys:GlcN-Ins ligase</shortName>
        <ecNumber evidence="10">6.3.1.13</ecNumber>
    </recommendedName>
    <alternativeName>
        <fullName evidence="10">Mycothiol ligase</fullName>
        <shortName evidence="10">MSH ligase</shortName>
    </alternativeName>
</protein>
<evidence type="ECO:0000313" key="12">
    <source>
        <dbReference type="EMBL" id="SDO96976.1"/>
    </source>
</evidence>
<reference evidence="13" key="1">
    <citation type="submission" date="2016-10" db="EMBL/GenBank/DDBJ databases">
        <authorList>
            <person name="Varghese N."/>
            <person name="Submissions S."/>
        </authorList>
    </citation>
    <scope>NUCLEOTIDE SEQUENCE [LARGE SCALE GENOMIC DNA]</scope>
    <source>
        <strain evidence="13">DSM 22329</strain>
    </source>
</reference>
<feature type="short sequence motif" description="'ERGGDP' region" evidence="10">
    <location>
        <begin position="189"/>
        <end position="194"/>
    </location>
</feature>
<comment type="similarity">
    <text evidence="2 10">Belongs to the class-I aminoacyl-tRNA synthetase family. MshC subfamily.</text>
</comment>
<dbReference type="GO" id="GO:0005524">
    <property type="term" value="F:ATP binding"/>
    <property type="evidence" value="ECO:0007669"/>
    <property type="project" value="UniProtKB-KW"/>
</dbReference>
<keyword evidence="8 10" id="KW-0067">ATP-binding</keyword>
<feature type="binding site" evidence="10">
    <location>
        <begin position="81"/>
        <end position="83"/>
    </location>
    <ligand>
        <name>L-cysteinyl-5'-AMP</name>
        <dbReference type="ChEBI" id="CHEBI:144924"/>
    </ligand>
</feature>
<evidence type="ECO:0000256" key="10">
    <source>
        <dbReference type="HAMAP-Rule" id="MF_01697"/>
    </source>
</evidence>
<feature type="binding site" evidence="10">
    <location>
        <position position="259"/>
    </location>
    <ligand>
        <name>Zn(2+)</name>
        <dbReference type="ChEBI" id="CHEBI:29105"/>
    </ligand>
</feature>
<evidence type="ECO:0000256" key="5">
    <source>
        <dbReference type="ARBA" id="ARBA00022723"/>
    </source>
</evidence>
<evidence type="ECO:0000256" key="2">
    <source>
        <dbReference type="ARBA" id="ARBA00007723"/>
    </source>
</evidence>
<dbReference type="Gene3D" id="3.40.50.620">
    <property type="entry name" value="HUPs"/>
    <property type="match status" value="1"/>
</dbReference>
<dbReference type="GO" id="GO:0005829">
    <property type="term" value="C:cytosol"/>
    <property type="evidence" value="ECO:0007669"/>
    <property type="project" value="TreeGrafter"/>
</dbReference>
<dbReference type="Pfam" id="PF01406">
    <property type="entry name" value="tRNA-synt_1e"/>
    <property type="match status" value="1"/>
</dbReference>
<feature type="binding site" evidence="10">
    <location>
        <begin position="252"/>
        <end position="254"/>
    </location>
    <ligand>
        <name>L-cysteinyl-5'-AMP</name>
        <dbReference type="ChEBI" id="CHEBI:144924"/>
    </ligand>
</feature>
<sequence length="415" mass="45003">MISWPTPFLPSVPGTGHPVQVFDSATGAVRAITPGPTARLYVCGITPYDATHMGHAATYVTFDVLGRALRDAGHQVDYVQNITDVDDPLLERATRDGVDWEDLAAEEIALFREDMTALAVIPPDHYVGVVESIEPVGAAVRALLERGAAYPVDTPESDGDDLYLDISSDEGFGAVSNWSREQMMAVFADRGGDPDRAGKRDQLDPLLWRAARDGEPSWSVDGLPQGRPGWHIECTAIALDHLGMSFDVQGGGTDLVFPHHEMSATQAVVLTEQRPFARTYAHQAMVGLDGEKMSKSKGNLVLVSKLRADGTDPMAIRLALLDQHYRTEWSWTDEVLERAQTRLDTWRAALSVNTAPDSEDTVEAIRAAVANDLDTPRALAAVDTWAKETLQRGGDNITSAGVLARALDAILGVRV</sequence>
<keyword evidence="5 10" id="KW-0479">Metal-binding</keyword>
<feature type="binding site" evidence="10">
    <location>
        <position position="234"/>
    </location>
    <ligand>
        <name>Zn(2+)</name>
        <dbReference type="ChEBI" id="CHEBI:29105"/>
    </ligand>
</feature>
<dbReference type="GO" id="GO:0035446">
    <property type="term" value="F:cysteine-glucosaminylinositol ligase activity"/>
    <property type="evidence" value="ECO:0007669"/>
    <property type="project" value="UniProtKB-UniRule"/>
</dbReference>
<feature type="short sequence motif" description="'HIGH' region" evidence="10">
    <location>
        <begin position="45"/>
        <end position="55"/>
    </location>
</feature>
<comment type="function">
    <text evidence="1 10">Catalyzes the ATP-dependent condensation of GlcN-Ins and L-cysteine to form L-Cys-GlcN-Ins.</text>
</comment>
<dbReference type="InterPro" id="IPR014729">
    <property type="entry name" value="Rossmann-like_a/b/a_fold"/>
</dbReference>
<dbReference type="RefSeq" id="WP_091782469.1">
    <property type="nucleotide sequence ID" value="NZ_LT629711.1"/>
</dbReference>
<feature type="short sequence motif" description="'KMSKS' region" evidence="10">
    <location>
        <begin position="292"/>
        <end position="296"/>
    </location>
</feature>
<dbReference type="HAMAP" id="MF_01697">
    <property type="entry name" value="MshC"/>
    <property type="match status" value="1"/>
</dbReference>
<keyword evidence="6 10" id="KW-0547">Nucleotide-binding</keyword>
<feature type="binding site" evidence="10">
    <location>
        <position position="43"/>
    </location>
    <ligand>
        <name>Zn(2+)</name>
        <dbReference type="ChEBI" id="CHEBI:29105"/>
    </ligand>
</feature>
<dbReference type="InterPro" id="IPR024909">
    <property type="entry name" value="Cys-tRNA/MSH_ligase"/>
</dbReference>
<dbReference type="SUPFAM" id="SSF52374">
    <property type="entry name" value="Nucleotidylyl transferase"/>
    <property type="match status" value="1"/>
</dbReference>
<keyword evidence="13" id="KW-1185">Reference proteome</keyword>
<organism evidence="12 13">
    <name type="scientific">Pedococcus dokdonensis</name>
    <dbReference type="NCBI Taxonomy" id="443156"/>
    <lineage>
        <taxon>Bacteria</taxon>
        <taxon>Bacillati</taxon>
        <taxon>Actinomycetota</taxon>
        <taxon>Actinomycetes</taxon>
        <taxon>Micrococcales</taxon>
        <taxon>Intrasporangiaceae</taxon>
        <taxon>Pedococcus</taxon>
    </lineage>
</organism>